<comment type="catalytic activity">
    <reaction evidence="7">
        <text>a peptidoglycan chain = a peptidoglycan chain with N-acetyl-1,6-anhydromuramyl-[peptide] at the reducing end + a peptidoglycan chain with N-acetylglucosamine at the non-reducing end.</text>
        <dbReference type="EC" id="4.2.2.29"/>
    </reaction>
</comment>
<accession>A0A1G7BJT7</accession>
<keyword evidence="3 7" id="KW-1133">Transmembrane helix</keyword>
<evidence type="ECO:0000313" key="8">
    <source>
        <dbReference type="EMBL" id="SDE26960.1"/>
    </source>
</evidence>
<dbReference type="CDD" id="cd08010">
    <property type="entry name" value="MltG_like"/>
    <property type="match status" value="1"/>
</dbReference>
<dbReference type="EMBL" id="FNAP01000005">
    <property type="protein sequence ID" value="SDE26960.1"/>
    <property type="molecule type" value="Genomic_DNA"/>
</dbReference>
<keyword evidence="5 7" id="KW-0456">Lyase</keyword>
<evidence type="ECO:0000256" key="7">
    <source>
        <dbReference type="HAMAP-Rule" id="MF_02065"/>
    </source>
</evidence>
<dbReference type="AlphaFoldDB" id="A0A1G7BJT7"/>
<feature type="transmembrane region" description="Helical" evidence="7">
    <location>
        <begin position="25"/>
        <end position="48"/>
    </location>
</feature>
<feature type="site" description="Important for catalytic activity" evidence="7">
    <location>
        <position position="228"/>
    </location>
</feature>
<evidence type="ECO:0000256" key="6">
    <source>
        <dbReference type="ARBA" id="ARBA00023316"/>
    </source>
</evidence>
<dbReference type="HAMAP" id="MF_02065">
    <property type="entry name" value="MltG"/>
    <property type="match status" value="1"/>
</dbReference>
<name>A0A1G7BJT7_9PROT</name>
<evidence type="ECO:0000313" key="9">
    <source>
        <dbReference type="Proteomes" id="UP000199412"/>
    </source>
</evidence>
<evidence type="ECO:0000256" key="2">
    <source>
        <dbReference type="ARBA" id="ARBA00022692"/>
    </source>
</evidence>
<dbReference type="GO" id="GO:0005886">
    <property type="term" value="C:plasma membrane"/>
    <property type="evidence" value="ECO:0007669"/>
    <property type="project" value="UniProtKB-SubCell"/>
</dbReference>
<evidence type="ECO:0000256" key="5">
    <source>
        <dbReference type="ARBA" id="ARBA00023239"/>
    </source>
</evidence>
<keyword evidence="4 7" id="KW-0472">Membrane</keyword>
<dbReference type="NCBIfam" id="TIGR00247">
    <property type="entry name" value="endolytic transglycosylase MltG"/>
    <property type="match status" value="1"/>
</dbReference>
<keyword evidence="7" id="KW-0997">Cell inner membrane</keyword>
<dbReference type="PANTHER" id="PTHR30518:SF2">
    <property type="entry name" value="ENDOLYTIC MUREIN TRANSGLYCOSYLASE"/>
    <property type="match status" value="1"/>
</dbReference>
<dbReference type="InterPro" id="IPR003770">
    <property type="entry name" value="MLTG-like"/>
</dbReference>
<proteinExistence type="inferred from homology"/>
<dbReference type="PANTHER" id="PTHR30518">
    <property type="entry name" value="ENDOLYTIC MUREIN TRANSGLYCOSYLASE"/>
    <property type="match status" value="1"/>
</dbReference>
<keyword evidence="1 7" id="KW-1003">Cell membrane</keyword>
<comment type="similarity">
    <text evidence="7">Belongs to the transglycosylase MltG family.</text>
</comment>
<dbReference type="GO" id="GO:0009252">
    <property type="term" value="P:peptidoglycan biosynthetic process"/>
    <property type="evidence" value="ECO:0007669"/>
    <property type="project" value="UniProtKB-UniRule"/>
</dbReference>
<dbReference type="Gene3D" id="3.30.160.60">
    <property type="entry name" value="Classic Zinc Finger"/>
    <property type="match status" value="1"/>
</dbReference>
<dbReference type="STRING" id="69960.SAMN05421720_10555"/>
<sequence>MNTDNTQPGQDEKSLSKRDPRAGEWIRTVAFSVSLLAGVVVVALYVGYRYIEDLFTTPGPLTEPVTVVVPQGTGLAGIADRLAKAGVVRDPWVFEVGARLARRTRDLKAGEYRFDIAISPRDALDILTRGDVVARRVTVAEGLTVPRVLELVREADGLEGAITLQPDEGSLLPETYHFTLGNSRDDIVQRMMTAMEETVAELWPNRAEGLPIATPEEAVILASIVERETNISAERPHVAGVFINRLNRGMRLQSDPTVIFGLDSTGVLGRPLTRRDLETPSPFNTYVIDGLPPGPICNPGRESIAAVLNPKETKDLFFVADGTGGHAFARTLAEHNRNVRAWRQFLREQRRAGSEDN</sequence>
<evidence type="ECO:0000256" key="3">
    <source>
        <dbReference type="ARBA" id="ARBA00022989"/>
    </source>
</evidence>
<dbReference type="GO" id="GO:0071555">
    <property type="term" value="P:cell wall organization"/>
    <property type="evidence" value="ECO:0007669"/>
    <property type="project" value="UniProtKB-KW"/>
</dbReference>
<keyword evidence="6 7" id="KW-0961">Cell wall biogenesis/degradation</keyword>
<dbReference type="RefSeq" id="WP_092784943.1">
    <property type="nucleotide sequence ID" value="NZ_FNAP01000005.1"/>
</dbReference>
<keyword evidence="2 7" id="KW-0812">Transmembrane</keyword>
<reference evidence="8 9" key="1">
    <citation type="submission" date="2016-10" db="EMBL/GenBank/DDBJ databases">
        <authorList>
            <person name="de Groot N.N."/>
        </authorList>
    </citation>
    <scope>NUCLEOTIDE SEQUENCE [LARGE SCALE GENOMIC DNA]</scope>
    <source>
        <strain evidence="8 9">ATCC 700224</strain>
    </source>
</reference>
<dbReference type="OrthoDB" id="9814591at2"/>
<comment type="function">
    <text evidence="7">Functions as a peptidoglycan terminase that cleaves nascent peptidoglycan strands endolytically to terminate their elongation.</text>
</comment>
<evidence type="ECO:0000256" key="4">
    <source>
        <dbReference type="ARBA" id="ARBA00023136"/>
    </source>
</evidence>
<dbReference type="Pfam" id="PF02618">
    <property type="entry name" value="YceG"/>
    <property type="match status" value="1"/>
</dbReference>
<comment type="subcellular location">
    <subcellularLocation>
        <location evidence="7">Cell inner membrane</location>
        <topology evidence="7">Single-pass membrane protein</topology>
    </subcellularLocation>
</comment>
<keyword evidence="9" id="KW-1185">Reference proteome</keyword>
<evidence type="ECO:0000256" key="1">
    <source>
        <dbReference type="ARBA" id="ARBA00022475"/>
    </source>
</evidence>
<dbReference type="Proteomes" id="UP000199412">
    <property type="component" value="Unassembled WGS sequence"/>
</dbReference>
<dbReference type="GO" id="GO:0008932">
    <property type="term" value="F:lytic endotransglycosylase activity"/>
    <property type="evidence" value="ECO:0007669"/>
    <property type="project" value="UniProtKB-UniRule"/>
</dbReference>
<gene>
    <name evidence="7" type="primary">mltG</name>
    <name evidence="8" type="ORF">SAMN05421720_10555</name>
</gene>
<organism evidence="8 9">
    <name type="scientific">Rhodospira trueperi</name>
    <dbReference type="NCBI Taxonomy" id="69960"/>
    <lineage>
        <taxon>Bacteria</taxon>
        <taxon>Pseudomonadati</taxon>
        <taxon>Pseudomonadota</taxon>
        <taxon>Alphaproteobacteria</taxon>
        <taxon>Rhodospirillales</taxon>
        <taxon>Rhodospirillaceae</taxon>
        <taxon>Rhodospira</taxon>
    </lineage>
</organism>
<protein>
    <recommendedName>
        <fullName evidence="7">Endolytic murein transglycosylase</fullName>
        <ecNumber evidence="7">4.2.2.29</ecNumber>
    </recommendedName>
    <alternativeName>
        <fullName evidence="7">Peptidoglycan lytic transglycosylase</fullName>
    </alternativeName>
    <alternativeName>
        <fullName evidence="7">Peptidoglycan polymerization terminase</fullName>
    </alternativeName>
</protein>
<dbReference type="Gene3D" id="3.30.1490.480">
    <property type="entry name" value="Endolytic murein transglycosylase"/>
    <property type="match status" value="1"/>
</dbReference>
<dbReference type="EC" id="4.2.2.29" evidence="7"/>